<feature type="region of interest" description="Disordered" evidence="2">
    <location>
        <begin position="115"/>
        <end position="138"/>
    </location>
</feature>
<dbReference type="RefSeq" id="WP_310057679.1">
    <property type="nucleotide sequence ID" value="NZ_JAVDVQ010000010.1"/>
</dbReference>
<dbReference type="EMBL" id="JAVDVQ010000010">
    <property type="protein sequence ID" value="MDR7083258.1"/>
    <property type="molecule type" value="Genomic_DNA"/>
</dbReference>
<comment type="similarity">
    <text evidence="1">Belongs to the YciI family.</text>
</comment>
<gene>
    <name evidence="4" type="ORF">J2X01_002552</name>
</gene>
<dbReference type="Pfam" id="PF03795">
    <property type="entry name" value="YCII"/>
    <property type="match status" value="1"/>
</dbReference>
<dbReference type="Proteomes" id="UP001252243">
    <property type="component" value="Unassembled WGS sequence"/>
</dbReference>
<organism evidence="4 5">
    <name type="scientific">Arthrobacter ginsengisoli</name>
    <dbReference type="NCBI Taxonomy" id="1356565"/>
    <lineage>
        <taxon>Bacteria</taxon>
        <taxon>Bacillati</taxon>
        <taxon>Actinomycetota</taxon>
        <taxon>Actinomycetes</taxon>
        <taxon>Micrococcales</taxon>
        <taxon>Micrococcaceae</taxon>
        <taxon>Arthrobacter</taxon>
    </lineage>
</organism>
<name>A0ABU1UDN7_9MICC</name>
<evidence type="ECO:0000313" key="5">
    <source>
        <dbReference type="Proteomes" id="UP001252243"/>
    </source>
</evidence>
<proteinExistence type="inferred from homology"/>
<accession>A0ABU1UDN7</accession>
<dbReference type="Gene3D" id="3.30.70.1060">
    <property type="entry name" value="Dimeric alpha+beta barrel"/>
    <property type="match status" value="1"/>
</dbReference>
<feature type="domain" description="YCII-related" evidence="3">
    <location>
        <begin position="15"/>
        <end position="101"/>
    </location>
</feature>
<evidence type="ECO:0000259" key="3">
    <source>
        <dbReference type="Pfam" id="PF03795"/>
    </source>
</evidence>
<sequence length="138" mass="15242">MEATELLAGMLRRTLFVIYSGPVAGVEPERGAAHFAEHLRHLMNWEQQGILFAAGPFLENGKATARAMYILRAGSLDEARSIASDEPLHRHGIREFTVDEWVLNQGRVSLTIDFSTQRGGLDGPPPSLHPNKNRQGAQ</sequence>
<evidence type="ECO:0000313" key="4">
    <source>
        <dbReference type="EMBL" id="MDR7083258.1"/>
    </source>
</evidence>
<protein>
    <submittedName>
        <fullName evidence="4">Uncharacterized protein YciI</fullName>
    </submittedName>
</protein>
<comment type="caution">
    <text evidence="4">The sequence shown here is derived from an EMBL/GenBank/DDBJ whole genome shotgun (WGS) entry which is preliminary data.</text>
</comment>
<keyword evidence="5" id="KW-1185">Reference proteome</keyword>
<dbReference type="InterPro" id="IPR011008">
    <property type="entry name" value="Dimeric_a/b-barrel"/>
</dbReference>
<evidence type="ECO:0000256" key="1">
    <source>
        <dbReference type="ARBA" id="ARBA00007689"/>
    </source>
</evidence>
<evidence type="ECO:0000256" key="2">
    <source>
        <dbReference type="SAM" id="MobiDB-lite"/>
    </source>
</evidence>
<dbReference type="SUPFAM" id="SSF54909">
    <property type="entry name" value="Dimeric alpha+beta barrel"/>
    <property type="match status" value="1"/>
</dbReference>
<reference evidence="4 5" key="1">
    <citation type="submission" date="2023-07" db="EMBL/GenBank/DDBJ databases">
        <title>Sorghum-associated microbial communities from plants grown in Nebraska, USA.</title>
        <authorList>
            <person name="Schachtman D."/>
        </authorList>
    </citation>
    <scope>NUCLEOTIDE SEQUENCE [LARGE SCALE GENOMIC DNA]</scope>
    <source>
        <strain evidence="4 5">BE167</strain>
    </source>
</reference>
<dbReference type="InterPro" id="IPR005545">
    <property type="entry name" value="YCII"/>
</dbReference>